<keyword evidence="4 10" id="KW-0812">Transmembrane</keyword>
<evidence type="ECO:0000256" key="7">
    <source>
        <dbReference type="ARBA" id="ARBA00022989"/>
    </source>
</evidence>
<evidence type="ECO:0000259" key="11">
    <source>
        <dbReference type="Pfam" id="PF08263"/>
    </source>
</evidence>
<evidence type="ECO:0000256" key="5">
    <source>
        <dbReference type="ARBA" id="ARBA00022729"/>
    </source>
</evidence>
<dbReference type="GO" id="GO:0006952">
    <property type="term" value="P:defense response"/>
    <property type="evidence" value="ECO:0007669"/>
    <property type="project" value="UniProtKB-ARBA"/>
</dbReference>
<keyword evidence="7 10" id="KW-1133">Transmembrane helix</keyword>
<accession>A0A5N6NDQ5</accession>
<dbReference type="OrthoDB" id="4691307at2759"/>
<comment type="similarity">
    <text evidence="2">Belongs to the RLP family.</text>
</comment>
<dbReference type="Gene3D" id="3.80.10.10">
    <property type="entry name" value="Ribonuclease Inhibitor"/>
    <property type="match status" value="5"/>
</dbReference>
<dbReference type="Pfam" id="PF08263">
    <property type="entry name" value="LRRNT_2"/>
    <property type="match status" value="1"/>
</dbReference>
<gene>
    <name evidence="12" type="ORF">E3N88_22988</name>
</gene>
<dbReference type="PROSITE" id="PS51450">
    <property type="entry name" value="LRR"/>
    <property type="match status" value="1"/>
</dbReference>
<dbReference type="InterPro" id="IPR003591">
    <property type="entry name" value="Leu-rich_rpt_typical-subtyp"/>
</dbReference>
<evidence type="ECO:0000313" key="13">
    <source>
        <dbReference type="Proteomes" id="UP000326396"/>
    </source>
</evidence>
<protein>
    <recommendedName>
        <fullName evidence="11">Leucine-rich repeat-containing N-terminal plant-type domain-containing protein</fullName>
    </recommendedName>
</protein>
<evidence type="ECO:0000256" key="10">
    <source>
        <dbReference type="SAM" id="Phobius"/>
    </source>
</evidence>
<evidence type="ECO:0000256" key="8">
    <source>
        <dbReference type="ARBA" id="ARBA00023136"/>
    </source>
</evidence>
<sequence>MTMMNMFLVLRSQAVCIEEERKALLEIKALLISSHGYGPDVLVLPTWVDNGECCDWERVKCNKTTGHVTTLLLKNLKGNLEDDTSFESKDPNERLWPLNISIFLHFEELGSLDLSWNYLDNEVLNTDIETLSRLEKLEILDLSSNFQIDNDILPSLTTLVSLKVLNLSFTNLEGDFPTKGINALYSNAGFKNGFILKNLETLILDQNSFNESVISSLKFLPSLTNLDLSRNKLYGSFPPQDLAYLTNLEKLDLSGNSWLTTISSIQDCKRLSSLKRLESIILESSNFNKSIISCLQALPSLKILDLQGSLSFAGPFPFEGMLPSNQIIHTHTNILKEKKKLFCFVNILDMSNNNLIGNFPSALSSLQVLYLAQNNLDGSLTPKGLCQMKNLRELDLSNNMFVGNLPQCINQLALLKVLEISSNQFTGTIQPSLTANLTSLEYINFSHNKFEGLLAFSSFANHTKLEVMEFINDNDNFEVDTEEPTHWIPMFQLKVLSLSSCNMNKHNGNVVPGFLLHQHNLRLLDLSHNSLKGNLPNWLLENNTMLEVLYLRNNSFGGSILMPRFRNPYFSELDASRNDIKGTIPENVGKFLPNLAFLNLSMNTLSGHLPSSIDDLDALNVLDLSDNGLSGEVPEYLFRENIALSLLKLSYNKFQGEIFSGNISSYYISMLLLDNNHFTGEISNNISFDVSILDISNNLFSGVLPHGVSNSSGIDSLSARNNLFEGHFPCGTTLASFNFLDISNNFISGPIPSCLNMEFMEHIHLEYNRFTGSIPNIFRNMTRVLTLDISNNYLSGKIPKFLGELSSLRILLLRKNNFSGSIPKELCQLTSVSLIDLSNNLLSGSIPSCIQNITGPTYLAYIQTSITTYYWGSTYKYSGVLRSWYSIMDDNPMFDTRSQVQFTTKSISYIYKGNILDYMNGLDLSCNNLTGKIPEGLGLMTQILALNLSHNQLTGSIPQKFSELTNIESLDLSSNRLSGEIPSELTNLNYLVVFNVSYNNLSGSLPEMKEQFATFSMASYEGNQFLCGPPLVKKCTTTSSVNVPSAKDDTDQGYAIDLVWFFASLASTWIVFLLAFAAILYTNPYWRRRWFYFIEESMYACYYFFCDLILRPSMLLNR</sequence>
<evidence type="ECO:0000256" key="6">
    <source>
        <dbReference type="ARBA" id="ARBA00022737"/>
    </source>
</evidence>
<dbReference type="SUPFAM" id="SSF52047">
    <property type="entry name" value="RNI-like"/>
    <property type="match status" value="1"/>
</dbReference>
<dbReference type="PANTHER" id="PTHR48062">
    <property type="entry name" value="RECEPTOR-LIKE PROTEIN 14"/>
    <property type="match status" value="1"/>
</dbReference>
<evidence type="ECO:0000256" key="4">
    <source>
        <dbReference type="ARBA" id="ARBA00022692"/>
    </source>
</evidence>
<dbReference type="PANTHER" id="PTHR48062:SF21">
    <property type="entry name" value="RECEPTOR-LIKE PROTEIN 12"/>
    <property type="match status" value="1"/>
</dbReference>
<keyword evidence="13" id="KW-1185">Reference proteome</keyword>
<feature type="domain" description="Leucine-rich repeat-containing N-terminal plant-type" evidence="11">
    <location>
        <begin position="18"/>
        <end position="62"/>
    </location>
</feature>
<dbReference type="PRINTS" id="PR00019">
    <property type="entry name" value="LEURICHRPT"/>
</dbReference>
<evidence type="ECO:0000256" key="3">
    <source>
        <dbReference type="ARBA" id="ARBA00022614"/>
    </source>
</evidence>
<dbReference type="Proteomes" id="UP000326396">
    <property type="component" value="Linkage Group LG2"/>
</dbReference>
<keyword evidence="6" id="KW-0677">Repeat</keyword>
<dbReference type="InterPro" id="IPR032675">
    <property type="entry name" value="LRR_dom_sf"/>
</dbReference>
<keyword evidence="5" id="KW-0732">Signal</keyword>
<reference evidence="12 13" key="1">
    <citation type="submission" date="2019-05" db="EMBL/GenBank/DDBJ databases">
        <title>Mikania micrantha, genome provides insights into the molecular mechanism of rapid growth.</title>
        <authorList>
            <person name="Liu B."/>
        </authorList>
    </citation>
    <scope>NUCLEOTIDE SEQUENCE [LARGE SCALE GENOMIC DNA]</scope>
    <source>
        <strain evidence="12">NLD-2019</strain>
        <tissue evidence="12">Leaf</tissue>
    </source>
</reference>
<dbReference type="FunFam" id="3.80.10.10:FF:000111">
    <property type="entry name" value="LRR receptor-like serine/threonine-protein kinase ERECTA"/>
    <property type="match status" value="1"/>
</dbReference>
<dbReference type="AlphaFoldDB" id="A0A5N6NDQ5"/>
<dbReference type="SUPFAM" id="SSF52058">
    <property type="entry name" value="L domain-like"/>
    <property type="match status" value="2"/>
</dbReference>
<comment type="subcellular location">
    <subcellularLocation>
        <location evidence="1">Cell membrane</location>
        <topology evidence="1">Single-pass type I membrane protein</topology>
    </subcellularLocation>
</comment>
<dbReference type="Pfam" id="PF13855">
    <property type="entry name" value="LRR_8"/>
    <property type="match status" value="2"/>
</dbReference>
<feature type="transmembrane region" description="Helical" evidence="10">
    <location>
        <begin position="1058"/>
        <end position="1081"/>
    </location>
</feature>
<dbReference type="GO" id="GO:0005886">
    <property type="term" value="C:plasma membrane"/>
    <property type="evidence" value="ECO:0007669"/>
    <property type="project" value="UniProtKB-SubCell"/>
</dbReference>
<keyword evidence="9" id="KW-0325">Glycoprotein</keyword>
<dbReference type="SMART" id="SM00369">
    <property type="entry name" value="LRR_TYP"/>
    <property type="match status" value="10"/>
</dbReference>
<keyword evidence="3" id="KW-0433">Leucine-rich repeat</keyword>
<dbReference type="EMBL" id="SZYD01000012">
    <property type="protein sequence ID" value="KAD4585387.1"/>
    <property type="molecule type" value="Genomic_DNA"/>
</dbReference>
<evidence type="ECO:0000256" key="9">
    <source>
        <dbReference type="ARBA" id="ARBA00023180"/>
    </source>
</evidence>
<evidence type="ECO:0000256" key="2">
    <source>
        <dbReference type="ARBA" id="ARBA00009592"/>
    </source>
</evidence>
<dbReference type="Pfam" id="PF00560">
    <property type="entry name" value="LRR_1"/>
    <property type="match status" value="8"/>
</dbReference>
<dbReference type="GO" id="GO:0051707">
    <property type="term" value="P:response to other organism"/>
    <property type="evidence" value="ECO:0007669"/>
    <property type="project" value="UniProtKB-ARBA"/>
</dbReference>
<proteinExistence type="inferred from homology"/>
<dbReference type="InterPro" id="IPR013210">
    <property type="entry name" value="LRR_N_plant-typ"/>
</dbReference>
<organism evidence="12 13">
    <name type="scientific">Mikania micrantha</name>
    <name type="common">bitter vine</name>
    <dbReference type="NCBI Taxonomy" id="192012"/>
    <lineage>
        <taxon>Eukaryota</taxon>
        <taxon>Viridiplantae</taxon>
        <taxon>Streptophyta</taxon>
        <taxon>Embryophyta</taxon>
        <taxon>Tracheophyta</taxon>
        <taxon>Spermatophyta</taxon>
        <taxon>Magnoliopsida</taxon>
        <taxon>eudicotyledons</taxon>
        <taxon>Gunneridae</taxon>
        <taxon>Pentapetalae</taxon>
        <taxon>asterids</taxon>
        <taxon>campanulids</taxon>
        <taxon>Asterales</taxon>
        <taxon>Asteraceae</taxon>
        <taxon>Asteroideae</taxon>
        <taxon>Heliantheae alliance</taxon>
        <taxon>Eupatorieae</taxon>
        <taxon>Mikania</taxon>
    </lineage>
</organism>
<dbReference type="FunFam" id="3.80.10.10:FF:000041">
    <property type="entry name" value="LRR receptor-like serine/threonine-protein kinase ERECTA"/>
    <property type="match status" value="2"/>
</dbReference>
<name>A0A5N6NDQ5_9ASTR</name>
<evidence type="ECO:0000313" key="12">
    <source>
        <dbReference type="EMBL" id="KAD4585387.1"/>
    </source>
</evidence>
<keyword evidence="8 10" id="KW-0472">Membrane</keyword>
<dbReference type="InterPro" id="IPR001611">
    <property type="entry name" value="Leu-rich_rpt"/>
</dbReference>
<dbReference type="SMART" id="SM00365">
    <property type="entry name" value="LRR_SD22"/>
    <property type="match status" value="6"/>
</dbReference>
<dbReference type="InterPro" id="IPR051502">
    <property type="entry name" value="RLP_Defense_Trigger"/>
</dbReference>
<comment type="caution">
    <text evidence="12">The sequence shown here is derived from an EMBL/GenBank/DDBJ whole genome shotgun (WGS) entry which is preliminary data.</text>
</comment>
<evidence type="ECO:0000256" key="1">
    <source>
        <dbReference type="ARBA" id="ARBA00004251"/>
    </source>
</evidence>